<feature type="signal peptide" evidence="1">
    <location>
        <begin position="1"/>
        <end position="21"/>
    </location>
</feature>
<comment type="caution">
    <text evidence="2">The sequence shown here is derived from an EMBL/GenBank/DDBJ whole genome shotgun (WGS) entry which is preliminary data.</text>
</comment>
<evidence type="ECO:0000256" key="1">
    <source>
        <dbReference type="SAM" id="SignalP"/>
    </source>
</evidence>
<keyword evidence="3" id="KW-1185">Reference proteome</keyword>
<dbReference type="Proteomes" id="UP001494588">
    <property type="component" value="Unassembled WGS sequence"/>
</dbReference>
<accession>A0ABU9Q625</accession>
<feature type="chain" id="PRO_5045334377" description="Lipoprotein" evidence="1">
    <location>
        <begin position="22"/>
        <end position="47"/>
    </location>
</feature>
<evidence type="ECO:0000313" key="2">
    <source>
        <dbReference type="EMBL" id="MEM5284862.1"/>
    </source>
</evidence>
<gene>
    <name evidence="2" type="ORF">V4C55_04050</name>
</gene>
<organism evidence="2 3">
    <name type="scientific">Paraburkholderia sabiae</name>
    <dbReference type="NCBI Taxonomy" id="273251"/>
    <lineage>
        <taxon>Bacteria</taxon>
        <taxon>Pseudomonadati</taxon>
        <taxon>Pseudomonadota</taxon>
        <taxon>Betaproteobacteria</taxon>
        <taxon>Burkholderiales</taxon>
        <taxon>Burkholderiaceae</taxon>
        <taxon>Paraburkholderia</taxon>
    </lineage>
</organism>
<dbReference type="RefSeq" id="WP_201649447.1">
    <property type="nucleotide sequence ID" value="NZ_CAJHCS010000005.1"/>
</dbReference>
<dbReference type="PROSITE" id="PS51257">
    <property type="entry name" value="PROKAR_LIPOPROTEIN"/>
    <property type="match status" value="1"/>
</dbReference>
<proteinExistence type="predicted"/>
<dbReference type="EMBL" id="JAZHGC010000003">
    <property type="protein sequence ID" value="MEM5284862.1"/>
    <property type="molecule type" value="Genomic_DNA"/>
</dbReference>
<protein>
    <recommendedName>
        <fullName evidence="4">Lipoprotein</fullName>
    </recommendedName>
</protein>
<evidence type="ECO:0008006" key="4">
    <source>
        <dbReference type="Google" id="ProtNLM"/>
    </source>
</evidence>
<sequence length="47" mass="4864">MFRLGLIGLLACVIAGCSAMSQPTVAGRTETPSCSTPGHFCETFFGP</sequence>
<keyword evidence="1" id="KW-0732">Signal</keyword>
<evidence type="ECO:0000313" key="3">
    <source>
        <dbReference type="Proteomes" id="UP001494588"/>
    </source>
</evidence>
<name>A0ABU9Q625_9BURK</name>
<reference evidence="2 3" key="1">
    <citation type="submission" date="2024-01" db="EMBL/GenBank/DDBJ databases">
        <title>The diversity of rhizobia nodulating Mimosa spp. in eleven states of Brazil covering several biomes is determined by host plant, location, and edaphic factors.</title>
        <authorList>
            <person name="Rouws L."/>
            <person name="Barauna A."/>
            <person name="Beukes C."/>
            <person name="De Faria S.M."/>
            <person name="Gross E."/>
            <person name="Dos Reis Junior F.B."/>
            <person name="Simon M."/>
            <person name="Maluk M."/>
            <person name="Odee D.W."/>
            <person name="Kenicer G."/>
            <person name="Young J.P.W."/>
            <person name="Reis V.M."/>
            <person name="Zilli J."/>
            <person name="James E.K."/>
        </authorList>
    </citation>
    <scope>NUCLEOTIDE SEQUENCE [LARGE SCALE GENOMIC DNA]</scope>
    <source>
        <strain evidence="2 3">JPY77</strain>
    </source>
</reference>